<evidence type="ECO:0000256" key="4">
    <source>
        <dbReference type="ARBA" id="ARBA00023284"/>
    </source>
</evidence>
<keyword evidence="3" id="KW-1015">Disulfide bond</keyword>
<dbReference type="AlphaFoldDB" id="A0A921H566"/>
<dbReference type="Pfam" id="PF08534">
    <property type="entry name" value="Redoxin"/>
    <property type="match status" value="1"/>
</dbReference>
<dbReference type="InterPro" id="IPR013740">
    <property type="entry name" value="Redoxin"/>
</dbReference>
<proteinExistence type="predicted"/>
<dbReference type="PANTHER" id="PTHR42852:SF6">
    <property type="entry name" value="THIOL:DISULFIDE INTERCHANGE PROTEIN DSBE"/>
    <property type="match status" value="1"/>
</dbReference>
<evidence type="ECO:0000259" key="5">
    <source>
        <dbReference type="PROSITE" id="PS51352"/>
    </source>
</evidence>
<dbReference type="Gene3D" id="3.40.30.10">
    <property type="entry name" value="Glutaredoxin"/>
    <property type="match status" value="1"/>
</dbReference>
<dbReference type="EMBL" id="DYVS01000239">
    <property type="protein sequence ID" value="HJF71637.1"/>
    <property type="molecule type" value="Genomic_DNA"/>
</dbReference>
<evidence type="ECO:0000313" key="6">
    <source>
        <dbReference type="EMBL" id="HJF71637.1"/>
    </source>
</evidence>
<dbReference type="GO" id="GO:0030313">
    <property type="term" value="C:cell envelope"/>
    <property type="evidence" value="ECO:0007669"/>
    <property type="project" value="UniProtKB-SubCell"/>
</dbReference>
<keyword evidence="2" id="KW-0201">Cytochrome c-type biogenesis</keyword>
<accession>A0A921H566</accession>
<comment type="caution">
    <text evidence="6">The sequence shown here is derived from an EMBL/GenBank/DDBJ whole genome shotgun (WGS) entry which is preliminary data.</text>
</comment>
<dbReference type="GO" id="GO:0016491">
    <property type="term" value="F:oxidoreductase activity"/>
    <property type="evidence" value="ECO:0007669"/>
    <property type="project" value="InterPro"/>
</dbReference>
<keyword evidence="4" id="KW-0676">Redox-active center</keyword>
<comment type="subcellular location">
    <subcellularLocation>
        <location evidence="1">Cell envelope</location>
    </subcellularLocation>
</comment>
<dbReference type="Proteomes" id="UP000742098">
    <property type="component" value="Unassembled WGS sequence"/>
</dbReference>
<dbReference type="PROSITE" id="PS51352">
    <property type="entry name" value="THIOREDOXIN_2"/>
    <property type="match status" value="1"/>
</dbReference>
<dbReference type="SUPFAM" id="SSF52833">
    <property type="entry name" value="Thioredoxin-like"/>
    <property type="match status" value="1"/>
</dbReference>
<dbReference type="GO" id="GO:0017004">
    <property type="term" value="P:cytochrome complex assembly"/>
    <property type="evidence" value="ECO:0007669"/>
    <property type="project" value="UniProtKB-KW"/>
</dbReference>
<evidence type="ECO:0000256" key="3">
    <source>
        <dbReference type="ARBA" id="ARBA00023157"/>
    </source>
</evidence>
<organism evidence="6 7">
    <name type="scientific">Butyricimonas virosa</name>
    <dbReference type="NCBI Taxonomy" id="544645"/>
    <lineage>
        <taxon>Bacteria</taxon>
        <taxon>Pseudomonadati</taxon>
        <taxon>Bacteroidota</taxon>
        <taxon>Bacteroidia</taxon>
        <taxon>Bacteroidales</taxon>
        <taxon>Odoribacteraceae</taxon>
        <taxon>Butyricimonas</taxon>
    </lineage>
</organism>
<feature type="domain" description="Thioredoxin" evidence="5">
    <location>
        <begin position="301"/>
        <end position="441"/>
    </location>
</feature>
<evidence type="ECO:0000256" key="1">
    <source>
        <dbReference type="ARBA" id="ARBA00004196"/>
    </source>
</evidence>
<evidence type="ECO:0000256" key="2">
    <source>
        <dbReference type="ARBA" id="ARBA00022748"/>
    </source>
</evidence>
<name>A0A921H566_9BACT</name>
<gene>
    <name evidence="6" type="ORF">K8V05_12865</name>
</gene>
<reference evidence="6" key="2">
    <citation type="submission" date="2021-09" db="EMBL/GenBank/DDBJ databases">
        <authorList>
            <person name="Gilroy R."/>
        </authorList>
    </citation>
    <scope>NUCLEOTIDE SEQUENCE</scope>
    <source>
        <strain evidence="6">6966</strain>
    </source>
</reference>
<sequence length="441" mass="49835">MRRIFLIWCLSLFIGGVYAQEKMAEIALSLPGGHVSGVALELNERIVELGVNGEGKVQAKIPVSGGEYARLWIGQGWFPVWLEPDKPWQAKVDNNGAYFEGAGAAINTYLNTKPENQIERYDYKMDDASFRAKLQKLDEEKKQLLTSSNLDADFTAKELKRIKYTRNYYLASFVIGGGADGTMNLSGDTFSELQQALKEDPDSWGVLGYTESLNRVVFAFAKMDETSTTPYAVLLNALKIAMENFKDKRTLEDVVMNAVMEYVGFQGMENTEEMDRIFRQCVTRPDYVEEYERMYADFKRLGKGAPAVPFKFKDINGNEVSLADLKGKYVYVDIWATWCGPCNAEIPKLKELEKKLEGRNICFVSISCDEDKAAWEKFVKEKEMGGIQLHFGGDQNFMATIKCDGIPRFMLIDREGKFIDSNMTRPSEAATWKTLEALPGL</sequence>
<dbReference type="InterPro" id="IPR013766">
    <property type="entry name" value="Thioredoxin_domain"/>
</dbReference>
<evidence type="ECO:0000313" key="7">
    <source>
        <dbReference type="Proteomes" id="UP000742098"/>
    </source>
</evidence>
<dbReference type="CDD" id="cd02966">
    <property type="entry name" value="TlpA_like_family"/>
    <property type="match status" value="1"/>
</dbReference>
<dbReference type="PANTHER" id="PTHR42852">
    <property type="entry name" value="THIOL:DISULFIDE INTERCHANGE PROTEIN DSBE"/>
    <property type="match status" value="1"/>
</dbReference>
<dbReference type="InterPro" id="IPR050553">
    <property type="entry name" value="Thioredoxin_ResA/DsbE_sf"/>
</dbReference>
<protein>
    <submittedName>
        <fullName evidence="6">TlpA family protein disulfide reductase</fullName>
    </submittedName>
</protein>
<dbReference type="InterPro" id="IPR036249">
    <property type="entry name" value="Thioredoxin-like_sf"/>
</dbReference>
<reference evidence="6" key="1">
    <citation type="journal article" date="2021" name="PeerJ">
        <title>Extensive microbial diversity within the chicken gut microbiome revealed by metagenomics and culture.</title>
        <authorList>
            <person name="Gilroy R."/>
            <person name="Ravi A."/>
            <person name="Getino M."/>
            <person name="Pursley I."/>
            <person name="Horton D.L."/>
            <person name="Alikhan N.F."/>
            <person name="Baker D."/>
            <person name="Gharbi K."/>
            <person name="Hall N."/>
            <person name="Watson M."/>
            <person name="Adriaenssens E.M."/>
            <person name="Foster-Nyarko E."/>
            <person name="Jarju S."/>
            <person name="Secka A."/>
            <person name="Antonio M."/>
            <person name="Oren A."/>
            <person name="Chaudhuri R.R."/>
            <person name="La Ragione R."/>
            <person name="Hildebrand F."/>
            <person name="Pallen M.J."/>
        </authorList>
    </citation>
    <scope>NUCLEOTIDE SEQUENCE</scope>
    <source>
        <strain evidence="6">6966</strain>
    </source>
</reference>